<reference evidence="2 3" key="1">
    <citation type="submission" date="2021-05" db="EMBL/GenBank/DDBJ databases">
        <title>Comparative genomic studies on the polysaccharide-degrading batcterial strains of the Flammeovirga genus.</title>
        <authorList>
            <person name="Zewei F."/>
            <person name="Zheng Z."/>
            <person name="Yu L."/>
            <person name="Ruyue G."/>
            <person name="Yanhong M."/>
            <person name="Yuanyuan C."/>
            <person name="Jingyan G."/>
            <person name="Wenjun H."/>
        </authorList>
    </citation>
    <scope>NUCLEOTIDE SEQUENCE [LARGE SCALE GENOMIC DNA]</scope>
    <source>
        <strain evidence="2 3">YS10</strain>
    </source>
</reference>
<name>A0ABX8H211_9BACT</name>
<feature type="chain" id="PRO_5045816332" description="PorT family protein" evidence="1">
    <location>
        <begin position="21"/>
        <end position="194"/>
    </location>
</feature>
<organism evidence="2 3">
    <name type="scientific">Flammeovirga kamogawensis</name>
    <dbReference type="NCBI Taxonomy" id="373891"/>
    <lineage>
        <taxon>Bacteria</taxon>
        <taxon>Pseudomonadati</taxon>
        <taxon>Bacteroidota</taxon>
        <taxon>Cytophagia</taxon>
        <taxon>Cytophagales</taxon>
        <taxon>Flammeovirgaceae</taxon>
        <taxon>Flammeovirga</taxon>
    </lineage>
</organism>
<proteinExistence type="predicted"/>
<accession>A0ABX8H211</accession>
<dbReference type="Proteomes" id="UP000682802">
    <property type="component" value="Chromosome 2"/>
</dbReference>
<gene>
    <name evidence="2" type="ORF">KM029_22360</name>
</gene>
<dbReference type="RefSeq" id="WP_144076031.1">
    <property type="nucleotide sequence ID" value="NZ_CP076129.1"/>
</dbReference>
<evidence type="ECO:0000256" key="1">
    <source>
        <dbReference type="SAM" id="SignalP"/>
    </source>
</evidence>
<protein>
    <recommendedName>
        <fullName evidence="4">PorT family protein</fullName>
    </recommendedName>
</protein>
<dbReference type="EMBL" id="CP076129">
    <property type="protein sequence ID" value="QWG09352.1"/>
    <property type="molecule type" value="Genomic_DNA"/>
</dbReference>
<evidence type="ECO:0008006" key="4">
    <source>
        <dbReference type="Google" id="ProtNLM"/>
    </source>
</evidence>
<evidence type="ECO:0000313" key="3">
    <source>
        <dbReference type="Proteomes" id="UP000682802"/>
    </source>
</evidence>
<feature type="signal peptide" evidence="1">
    <location>
        <begin position="1"/>
        <end position="20"/>
    </location>
</feature>
<evidence type="ECO:0000313" key="2">
    <source>
        <dbReference type="EMBL" id="QWG09352.1"/>
    </source>
</evidence>
<keyword evidence="3" id="KW-1185">Reference proteome</keyword>
<keyword evidence="1" id="KW-0732">Signal</keyword>
<sequence length="194" mass="21979">MFKFISLLTIALLFCITVNAQTKFDVLIGVNISNTYVTENNTDNKLLSSNPGIGYNVGLLRKVNLSKKSNFKYGIVFKRIVSKTINTKAIKDFISIPFLINYDVFSSKFRIEGGFVPLVALKYSVDGIKYPISFFSDEHTFRMLNAEYQIGVIYQTNFISGGLNFSNMILNQHHSNDTVNTKSYTISLNFSYNI</sequence>